<keyword evidence="2" id="KW-1185">Reference proteome</keyword>
<evidence type="ECO:0000313" key="2">
    <source>
        <dbReference type="Proteomes" id="UP000008068"/>
    </source>
</evidence>
<dbReference type="EMBL" id="GL379882">
    <property type="protein sequence ID" value="EGT60185.1"/>
    <property type="molecule type" value="Genomic_DNA"/>
</dbReference>
<dbReference type="Proteomes" id="UP000008068">
    <property type="component" value="Unassembled WGS sequence"/>
</dbReference>
<sequence length="153" mass="17086">MSDRSVMSKLIMASPILHVAYQIRVGRDEDRVGTSRNTVRRAVVSVAEALAFSAGYGYAGCFGLNESFFAPIPAGLLKGLLLGYGVGKLTNSAVEQLFNYLNYNIKRKKCSGCEQNFIFREYKGDTNEMCQDCDVIFKTLRVCLKLYQKEGQQ</sequence>
<gene>
    <name evidence="1" type="ORF">CAEBREN_23025</name>
</gene>
<name>G0NGN7_CAEBE</name>
<accession>G0NGN7</accession>
<reference evidence="2" key="1">
    <citation type="submission" date="2011-07" db="EMBL/GenBank/DDBJ databases">
        <authorList>
            <consortium name="Caenorhabditis brenneri Sequencing and Analysis Consortium"/>
            <person name="Wilson R.K."/>
        </authorList>
    </citation>
    <scope>NUCLEOTIDE SEQUENCE [LARGE SCALE GENOMIC DNA]</scope>
    <source>
        <strain evidence="2">PB2801</strain>
    </source>
</reference>
<organism evidence="2">
    <name type="scientific">Caenorhabditis brenneri</name>
    <name type="common">Nematode worm</name>
    <dbReference type="NCBI Taxonomy" id="135651"/>
    <lineage>
        <taxon>Eukaryota</taxon>
        <taxon>Metazoa</taxon>
        <taxon>Ecdysozoa</taxon>
        <taxon>Nematoda</taxon>
        <taxon>Chromadorea</taxon>
        <taxon>Rhabditida</taxon>
        <taxon>Rhabditina</taxon>
        <taxon>Rhabditomorpha</taxon>
        <taxon>Rhabditoidea</taxon>
        <taxon>Rhabditidae</taxon>
        <taxon>Peloderinae</taxon>
        <taxon>Caenorhabditis</taxon>
    </lineage>
</organism>
<dbReference type="HOGENOM" id="CLU_1714917_0_0_1"/>
<protein>
    <submittedName>
        <fullName evidence="1">Uncharacterized protein</fullName>
    </submittedName>
</protein>
<dbReference type="InParanoid" id="G0NGN7"/>
<proteinExistence type="predicted"/>
<evidence type="ECO:0000313" key="1">
    <source>
        <dbReference type="EMBL" id="EGT60185.1"/>
    </source>
</evidence>
<dbReference type="AlphaFoldDB" id="G0NGN7"/>